<reference evidence="2" key="1">
    <citation type="journal article" date="2014" name="Genome Announc.">
        <title>Draft Genome Sequence of the Yeast Pseudozyma antarctica Type Strain JCM10317, a Producer of the Glycolipid Biosurfactants, Mannosylerythritol Lipids.</title>
        <authorList>
            <person name="Saika A."/>
            <person name="Koike H."/>
            <person name="Hori T."/>
            <person name="Fukuoka T."/>
            <person name="Sato S."/>
            <person name="Habe H."/>
            <person name="Kitamoto D."/>
            <person name="Morita T."/>
        </authorList>
    </citation>
    <scope>NUCLEOTIDE SEQUENCE [LARGE SCALE GENOMIC DNA]</scope>
    <source>
        <strain evidence="2">JCM 10317</strain>
    </source>
</reference>
<gene>
    <name evidence="1" type="ORF">PAN0_004d2314</name>
</gene>
<dbReference type="Proteomes" id="UP000053758">
    <property type="component" value="Unassembled WGS sequence"/>
</dbReference>
<evidence type="ECO:0000313" key="1">
    <source>
        <dbReference type="EMBL" id="GAK64105.1"/>
    </source>
</evidence>
<dbReference type="EMBL" id="DF830071">
    <property type="protein sequence ID" value="GAK64105.1"/>
    <property type="molecule type" value="Genomic_DNA"/>
</dbReference>
<name>A0A081CBQ9_PSEA2</name>
<dbReference type="HOGENOM" id="CLU_1474978_0_0_1"/>
<evidence type="ECO:0000313" key="2">
    <source>
        <dbReference type="Proteomes" id="UP000053758"/>
    </source>
</evidence>
<organism evidence="1 2">
    <name type="scientific">Pseudozyma antarctica</name>
    <name type="common">Yeast</name>
    <name type="synonym">Candida antarctica</name>
    <dbReference type="NCBI Taxonomy" id="84753"/>
    <lineage>
        <taxon>Eukaryota</taxon>
        <taxon>Fungi</taxon>
        <taxon>Dikarya</taxon>
        <taxon>Basidiomycota</taxon>
        <taxon>Ustilaginomycotina</taxon>
        <taxon>Ustilaginomycetes</taxon>
        <taxon>Ustilaginales</taxon>
        <taxon>Ustilaginaceae</taxon>
        <taxon>Moesziomyces</taxon>
    </lineage>
</organism>
<keyword evidence="2" id="KW-1185">Reference proteome</keyword>
<dbReference type="GeneID" id="26303230"/>
<protein>
    <submittedName>
        <fullName evidence="1">Uncharacterized protein</fullName>
    </submittedName>
</protein>
<dbReference type="RefSeq" id="XP_014657745.1">
    <property type="nucleotide sequence ID" value="XM_014802259.1"/>
</dbReference>
<accession>A0A081CBQ9</accession>
<dbReference type="AlphaFoldDB" id="A0A081CBQ9"/>
<dbReference type="OrthoDB" id="10444777at2759"/>
<proteinExistence type="predicted"/>
<sequence>MARACTEDLSGAASETASMHEFERSQAQNDVHGNGVLRRRCWAAAEFGPSRTSAMPDSLRSPTLARQVEQRAEAGPLSAILISIWDLCPSIVAISDFCTGGEPPKGRTSCRSHGCTAAPQSQIPTDIAEVKPKRGNVCLLADMRIFPLLQPTRETRLAGPTDGSSVPSDELNHPSRQLSALPP</sequence>